<dbReference type="Proteomes" id="UP000620075">
    <property type="component" value="Unassembled WGS sequence"/>
</dbReference>
<feature type="transmembrane region" description="Helical" evidence="6">
    <location>
        <begin position="37"/>
        <end position="54"/>
    </location>
</feature>
<keyword evidence="2" id="KW-0813">Transport</keyword>
<evidence type="ECO:0000256" key="6">
    <source>
        <dbReference type="SAM" id="Phobius"/>
    </source>
</evidence>
<dbReference type="GO" id="GO:0015086">
    <property type="term" value="F:cadmium ion transmembrane transporter activity"/>
    <property type="evidence" value="ECO:0007669"/>
    <property type="project" value="TreeGrafter"/>
</dbReference>
<gene>
    <name evidence="7" type="ORF">JF888_04125</name>
</gene>
<dbReference type="GO" id="GO:0005384">
    <property type="term" value="F:manganese ion transmembrane transporter activity"/>
    <property type="evidence" value="ECO:0007669"/>
    <property type="project" value="TreeGrafter"/>
</dbReference>
<feature type="transmembrane region" description="Helical" evidence="6">
    <location>
        <begin position="215"/>
        <end position="238"/>
    </location>
</feature>
<comment type="caution">
    <text evidence="7">The sequence shown here is derived from an EMBL/GenBank/DDBJ whole genome shotgun (WGS) entry which is preliminary data.</text>
</comment>
<evidence type="ECO:0000313" key="8">
    <source>
        <dbReference type="Proteomes" id="UP000620075"/>
    </source>
</evidence>
<keyword evidence="4 6" id="KW-1133">Transmembrane helix</keyword>
<comment type="subcellular location">
    <subcellularLocation>
        <location evidence="1">Membrane</location>
        <topology evidence="1">Multi-pass membrane protein</topology>
    </subcellularLocation>
</comment>
<dbReference type="GO" id="GO:0005886">
    <property type="term" value="C:plasma membrane"/>
    <property type="evidence" value="ECO:0007669"/>
    <property type="project" value="TreeGrafter"/>
</dbReference>
<feature type="transmembrane region" description="Helical" evidence="6">
    <location>
        <begin position="312"/>
        <end position="337"/>
    </location>
</feature>
<dbReference type="Pfam" id="PF01566">
    <property type="entry name" value="Nramp"/>
    <property type="match status" value="1"/>
</dbReference>
<keyword evidence="5 6" id="KW-0472">Membrane</keyword>
<feature type="transmembrane region" description="Helical" evidence="6">
    <location>
        <begin position="388"/>
        <end position="407"/>
    </location>
</feature>
<accession>A0A934KGC4</accession>
<evidence type="ECO:0000256" key="3">
    <source>
        <dbReference type="ARBA" id="ARBA00022692"/>
    </source>
</evidence>
<name>A0A934KGC4_9BACT</name>
<protein>
    <submittedName>
        <fullName evidence="7">Divalent metal cation transporter</fullName>
    </submittedName>
</protein>
<sequence>MFTEAEPALGAGSLSPEDLQRSHDRLRVLAARHRGRRLPLLWLLAGPGLLVMLGENDGPSMLSYAASGATYGVGFFLPFIGVTFLGAIVVQEMAMRVGAVTHRGYGELVFQRFGRFWGWFSAVDLLVTNFVTLITEFIAIRVGSSFFGVPAWLSVLAGLLLVGVSLAGGRYWRWERAALGLAAFNLLFLLAAVLSKPDPGAIASAFATWQPLPTGSLQTFLLLVASNVGATVTPWMLFFQQSAVVDKGLTPRDIGQGRLDTLLGGLLAFATGCGALLVAAALFSHHIPATTVQGGAGFAEALRPVSGYPVAALFSLGLVEAGALAILTISASTAYAVGEVMSGPHSFNRRLRDAPSFYGFNLGLAILAAAVVLLPGAPLLAITLNANLLATVLMPAALVFLLVLANDREIMGSRVNPRLLNWAAAGVALMVALAGTSYAVVAFVNAVTGRAG</sequence>
<organism evidence="7 8">
    <name type="scientific">Candidatus Dormiibacter inghamiae</name>
    <dbReference type="NCBI Taxonomy" id="3127013"/>
    <lineage>
        <taxon>Bacteria</taxon>
        <taxon>Bacillati</taxon>
        <taxon>Candidatus Dormiibacterota</taxon>
        <taxon>Candidatus Dormibacteria</taxon>
        <taxon>Candidatus Dormibacterales</taxon>
        <taxon>Candidatus Dormibacteraceae</taxon>
        <taxon>Candidatus Dormiibacter</taxon>
    </lineage>
</organism>
<feature type="transmembrane region" description="Helical" evidence="6">
    <location>
        <begin position="74"/>
        <end position="95"/>
    </location>
</feature>
<keyword evidence="3 6" id="KW-0812">Transmembrane</keyword>
<dbReference type="InterPro" id="IPR001046">
    <property type="entry name" value="NRAMP_fam"/>
</dbReference>
<feature type="transmembrane region" description="Helical" evidence="6">
    <location>
        <begin position="146"/>
        <end position="166"/>
    </location>
</feature>
<feature type="transmembrane region" description="Helical" evidence="6">
    <location>
        <begin position="178"/>
        <end position="195"/>
    </location>
</feature>
<reference evidence="7 8" key="1">
    <citation type="submission" date="2020-10" db="EMBL/GenBank/DDBJ databases">
        <title>Ca. Dormibacterota MAGs.</title>
        <authorList>
            <person name="Montgomery K."/>
        </authorList>
    </citation>
    <scope>NUCLEOTIDE SEQUENCE [LARGE SCALE GENOMIC DNA]</scope>
    <source>
        <strain evidence="7">SC8811_S16_3</strain>
    </source>
</reference>
<feature type="transmembrane region" description="Helical" evidence="6">
    <location>
        <begin position="358"/>
        <end position="382"/>
    </location>
</feature>
<dbReference type="RefSeq" id="WP_338176839.1">
    <property type="nucleotide sequence ID" value="NZ_JAEKNQ010000019.1"/>
</dbReference>
<dbReference type="PANTHER" id="PTHR11706:SF33">
    <property type="entry name" value="NATURAL RESISTANCE-ASSOCIATED MACROPHAGE PROTEIN 2"/>
    <property type="match status" value="1"/>
</dbReference>
<dbReference type="PANTHER" id="PTHR11706">
    <property type="entry name" value="SOLUTE CARRIER PROTEIN FAMILY 11 MEMBER"/>
    <property type="match status" value="1"/>
</dbReference>
<dbReference type="EMBL" id="JAEKNQ010000019">
    <property type="protein sequence ID" value="MBJ7602368.1"/>
    <property type="molecule type" value="Genomic_DNA"/>
</dbReference>
<dbReference type="AlphaFoldDB" id="A0A934KGC4"/>
<evidence type="ECO:0000313" key="7">
    <source>
        <dbReference type="EMBL" id="MBJ7602368.1"/>
    </source>
</evidence>
<evidence type="ECO:0000256" key="1">
    <source>
        <dbReference type="ARBA" id="ARBA00004141"/>
    </source>
</evidence>
<evidence type="ECO:0000256" key="2">
    <source>
        <dbReference type="ARBA" id="ARBA00022448"/>
    </source>
</evidence>
<evidence type="ECO:0000256" key="5">
    <source>
        <dbReference type="ARBA" id="ARBA00023136"/>
    </source>
</evidence>
<evidence type="ECO:0000256" key="4">
    <source>
        <dbReference type="ARBA" id="ARBA00022989"/>
    </source>
</evidence>
<feature type="transmembrane region" description="Helical" evidence="6">
    <location>
        <begin position="259"/>
        <end position="283"/>
    </location>
</feature>
<feature type="transmembrane region" description="Helical" evidence="6">
    <location>
        <begin position="116"/>
        <end position="140"/>
    </location>
</feature>
<proteinExistence type="predicted"/>
<dbReference type="GO" id="GO:0034755">
    <property type="term" value="P:iron ion transmembrane transport"/>
    <property type="evidence" value="ECO:0007669"/>
    <property type="project" value="TreeGrafter"/>
</dbReference>
<feature type="transmembrane region" description="Helical" evidence="6">
    <location>
        <begin position="419"/>
        <end position="444"/>
    </location>
</feature>